<evidence type="ECO:0000313" key="2">
    <source>
        <dbReference type="EMBL" id="EMS46302.1"/>
    </source>
</evidence>
<proteinExistence type="predicted"/>
<dbReference type="OMA" id="RSAIGYG"/>
<gene>
    <name evidence="2" type="ORF">TRIUR3_12078</name>
</gene>
<dbReference type="EMBL" id="KD275896">
    <property type="protein sequence ID" value="EMS46302.1"/>
    <property type="molecule type" value="Genomic_DNA"/>
</dbReference>
<accession>M7YGK6</accession>
<feature type="compositionally biased region" description="Low complexity" evidence="1">
    <location>
        <begin position="32"/>
        <end position="50"/>
    </location>
</feature>
<feature type="region of interest" description="Disordered" evidence="1">
    <location>
        <begin position="27"/>
        <end position="52"/>
    </location>
</feature>
<reference evidence="2" key="1">
    <citation type="journal article" date="2013" name="Nature">
        <title>Draft genome of the wheat A-genome progenitor Triticum urartu.</title>
        <authorList>
            <person name="Ling H.Q."/>
            <person name="Zhao S."/>
            <person name="Liu D."/>
            <person name="Wang J."/>
            <person name="Sun H."/>
            <person name="Zhang C."/>
            <person name="Fan H."/>
            <person name="Li D."/>
            <person name="Dong L."/>
            <person name="Tao Y."/>
            <person name="Gao C."/>
            <person name="Wu H."/>
            <person name="Li Y."/>
            <person name="Cui Y."/>
            <person name="Guo X."/>
            <person name="Zheng S."/>
            <person name="Wang B."/>
            <person name="Yu K."/>
            <person name="Liang Q."/>
            <person name="Yang W."/>
            <person name="Lou X."/>
            <person name="Chen J."/>
            <person name="Feng M."/>
            <person name="Jian J."/>
            <person name="Zhang X."/>
            <person name="Luo G."/>
            <person name="Jiang Y."/>
            <person name="Liu J."/>
            <person name="Wang Z."/>
            <person name="Sha Y."/>
            <person name="Zhang B."/>
            <person name="Wu H."/>
            <person name="Tang D."/>
            <person name="Shen Q."/>
            <person name="Xue P."/>
            <person name="Zou S."/>
            <person name="Wang X."/>
            <person name="Liu X."/>
            <person name="Wang F."/>
            <person name="Yang Y."/>
            <person name="An X."/>
            <person name="Dong Z."/>
            <person name="Zhang K."/>
            <person name="Zhang X."/>
            <person name="Luo M.C."/>
            <person name="Dvorak J."/>
            <person name="Tong Y."/>
            <person name="Wang J."/>
            <person name="Yang H."/>
            <person name="Li Z."/>
            <person name="Wang D."/>
            <person name="Zhang A."/>
            <person name="Wang J."/>
        </authorList>
    </citation>
    <scope>NUCLEOTIDE SEQUENCE</scope>
</reference>
<dbReference type="AlphaFoldDB" id="M7YGK6"/>
<organism evidence="2">
    <name type="scientific">Triticum urartu</name>
    <name type="common">Red wild einkorn</name>
    <name type="synonym">Crithodium urartu</name>
    <dbReference type="NCBI Taxonomy" id="4572"/>
    <lineage>
        <taxon>Eukaryota</taxon>
        <taxon>Viridiplantae</taxon>
        <taxon>Streptophyta</taxon>
        <taxon>Embryophyta</taxon>
        <taxon>Tracheophyta</taxon>
        <taxon>Spermatophyta</taxon>
        <taxon>Magnoliopsida</taxon>
        <taxon>Liliopsida</taxon>
        <taxon>Poales</taxon>
        <taxon>Poaceae</taxon>
        <taxon>BOP clade</taxon>
        <taxon>Pooideae</taxon>
        <taxon>Triticodae</taxon>
        <taxon>Triticeae</taxon>
        <taxon>Triticinae</taxon>
        <taxon>Triticum</taxon>
    </lineage>
</organism>
<evidence type="ECO:0000256" key="1">
    <source>
        <dbReference type="SAM" id="MobiDB-lite"/>
    </source>
</evidence>
<name>M7YGK6_TRIUA</name>
<sequence>MGLLLLSRARMRDTLLWLRSAIGYGVQEQQQPDDATASSDASSATTADPAEWSRVLREAGSAGRHAMQPCQKILWIAKGEETGGEDSSDGADNLIPLELALKLQPRLELPASMCQDGQGHQAGRDIAQHMSVLRSFWALFQ</sequence>
<protein>
    <submittedName>
        <fullName evidence="2">Uncharacterized protein</fullName>
    </submittedName>
</protein>